<dbReference type="RefSeq" id="WP_149428992.1">
    <property type="nucleotide sequence ID" value="NZ_VLNY01000002.1"/>
</dbReference>
<feature type="binding site" evidence="5">
    <location>
        <position position="97"/>
    </location>
    <ligand>
        <name>FMN</name>
        <dbReference type="ChEBI" id="CHEBI:58210"/>
    </ligand>
</feature>
<reference evidence="8 9" key="1">
    <citation type="submission" date="2019-07" db="EMBL/GenBank/DDBJ databases">
        <title>Rhodococcus cavernicolus sp. nov., isolated from a cave.</title>
        <authorList>
            <person name="Lee S.D."/>
        </authorList>
    </citation>
    <scope>NUCLEOTIDE SEQUENCE [LARGE SCALE GENOMIC DNA]</scope>
    <source>
        <strain evidence="8 9">C1-24</strain>
    </source>
</reference>
<evidence type="ECO:0000256" key="5">
    <source>
        <dbReference type="PIRSR" id="PIRSR000190-2"/>
    </source>
</evidence>
<name>A0A5A7SF97_9NOCA</name>
<comment type="cofactor">
    <cofactor evidence="5">
        <name>FMN</name>
        <dbReference type="ChEBI" id="CHEBI:58210"/>
    </cofactor>
    <text evidence="5">Binds 1 FMN per subunit.</text>
</comment>
<dbReference type="PANTHER" id="PTHR10851:SF0">
    <property type="entry name" value="PYRIDOXINE-5'-PHOSPHATE OXIDASE"/>
    <property type="match status" value="1"/>
</dbReference>
<dbReference type="OrthoDB" id="9780392at2"/>
<feature type="binding site" evidence="5">
    <location>
        <position position="119"/>
    </location>
    <ligand>
        <name>FMN</name>
        <dbReference type="ChEBI" id="CHEBI:58210"/>
    </ligand>
</feature>
<evidence type="ECO:0000259" key="7">
    <source>
        <dbReference type="Pfam" id="PF10590"/>
    </source>
</evidence>
<keyword evidence="9" id="KW-1185">Reference proteome</keyword>
<keyword evidence="3 5" id="KW-0288">FMN</keyword>
<dbReference type="Pfam" id="PF10590">
    <property type="entry name" value="PNP_phzG_C"/>
    <property type="match status" value="1"/>
</dbReference>
<feature type="domain" description="Pyridoxamine 5'-phosphate oxidase N-terminal" evidence="6">
    <location>
        <begin position="48"/>
        <end position="172"/>
    </location>
</feature>
<dbReference type="GO" id="GO:0008615">
    <property type="term" value="P:pyridoxine biosynthetic process"/>
    <property type="evidence" value="ECO:0007669"/>
    <property type="project" value="InterPro"/>
</dbReference>
<keyword evidence="2" id="KW-0285">Flavoprotein</keyword>
<dbReference type="GO" id="GO:0010181">
    <property type="term" value="F:FMN binding"/>
    <property type="evidence" value="ECO:0007669"/>
    <property type="project" value="InterPro"/>
</dbReference>
<evidence type="ECO:0000256" key="2">
    <source>
        <dbReference type="ARBA" id="ARBA00022630"/>
    </source>
</evidence>
<dbReference type="SUPFAM" id="SSF50475">
    <property type="entry name" value="FMN-binding split barrel"/>
    <property type="match status" value="1"/>
</dbReference>
<dbReference type="InterPro" id="IPR019576">
    <property type="entry name" value="Pyridoxamine_oxidase_dimer_C"/>
</dbReference>
<dbReference type="Pfam" id="PF01243">
    <property type="entry name" value="PNPOx_N"/>
    <property type="match status" value="1"/>
</dbReference>
<dbReference type="InterPro" id="IPR000659">
    <property type="entry name" value="Pyridox_Oxase"/>
</dbReference>
<sequence>MSEVGPRDSLPDIRSWLRTFPMAALDRPDSSPPDPAVEPYVVFLDWLEHAAVSGIPEANVGVLATAGVGGGADARVLVLRDVTPNGWWFSGPVFSPKGLQLEADPFAALTFYWREHGRQVRIVGAARSGDAATTARDFRDRSPTARAVASASEQSEVLADEVEYRRAVDKAAAVIEGNSSFVPDHWRAWCLVATSVEFWQADPGRRHLRWRYSRADETRSWSQQTLWP</sequence>
<accession>A0A5A7SF97</accession>
<dbReference type="Gene3D" id="2.30.110.10">
    <property type="entry name" value="Electron Transport, Fmn-binding Protein, Chain A"/>
    <property type="match status" value="1"/>
</dbReference>
<evidence type="ECO:0000256" key="1">
    <source>
        <dbReference type="ARBA" id="ARBA00007301"/>
    </source>
</evidence>
<dbReference type="GO" id="GO:0004733">
    <property type="term" value="F:pyridoxamine phosphate oxidase activity"/>
    <property type="evidence" value="ECO:0007669"/>
    <property type="project" value="InterPro"/>
</dbReference>
<dbReference type="InterPro" id="IPR011576">
    <property type="entry name" value="Pyridox_Oxase_N"/>
</dbReference>
<dbReference type="Proteomes" id="UP000322244">
    <property type="component" value="Unassembled WGS sequence"/>
</dbReference>
<evidence type="ECO:0000259" key="6">
    <source>
        <dbReference type="Pfam" id="PF01243"/>
    </source>
</evidence>
<keyword evidence="4" id="KW-0560">Oxidoreductase</keyword>
<feature type="domain" description="Pyridoxine 5'-phosphate oxidase dimerisation C-terminal" evidence="7">
    <location>
        <begin position="186"/>
        <end position="228"/>
    </location>
</feature>
<proteinExistence type="inferred from homology"/>
<protein>
    <submittedName>
        <fullName evidence="8">Pyridoxamine 5'-phosphate oxidase</fullName>
    </submittedName>
</protein>
<organism evidence="8 9">
    <name type="scientific">Antrihabitans cavernicola</name>
    <dbReference type="NCBI Taxonomy" id="2495913"/>
    <lineage>
        <taxon>Bacteria</taxon>
        <taxon>Bacillati</taxon>
        <taxon>Actinomycetota</taxon>
        <taxon>Actinomycetes</taxon>
        <taxon>Mycobacteriales</taxon>
        <taxon>Nocardiaceae</taxon>
        <taxon>Antrihabitans</taxon>
    </lineage>
</organism>
<feature type="binding site" evidence="5">
    <location>
        <begin position="154"/>
        <end position="155"/>
    </location>
    <ligand>
        <name>FMN</name>
        <dbReference type="ChEBI" id="CHEBI:58210"/>
    </ligand>
</feature>
<evidence type="ECO:0000313" key="8">
    <source>
        <dbReference type="EMBL" id="KAA0023832.1"/>
    </source>
</evidence>
<dbReference type="PIRSF" id="PIRSF000190">
    <property type="entry name" value="Pyd_amn-ph_oxd"/>
    <property type="match status" value="1"/>
</dbReference>
<dbReference type="EMBL" id="VLNY01000002">
    <property type="protein sequence ID" value="KAA0023832.1"/>
    <property type="molecule type" value="Genomic_DNA"/>
</dbReference>
<evidence type="ECO:0000256" key="3">
    <source>
        <dbReference type="ARBA" id="ARBA00022643"/>
    </source>
</evidence>
<dbReference type="InterPro" id="IPR012349">
    <property type="entry name" value="Split_barrel_FMN-bd"/>
</dbReference>
<dbReference type="AlphaFoldDB" id="A0A5A7SF97"/>
<evidence type="ECO:0000313" key="9">
    <source>
        <dbReference type="Proteomes" id="UP000322244"/>
    </source>
</evidence>
<comment type="similarity">
    <text evidence="1">Belongs to the pyridoxamine 5'-phosphate oxidase family.</text>
</comment>
<feature type="binding site" evidence="5">
    <location>
        <position position="209"/>
    </location>
    <ligand>
        <name>FMN</name>
        <dbReference type="ChEBI" id="CHEBI:58210"/>
    </ligand>
</feature>
<gene>
    <name evidence="8" type="ORF">FOY51_04345</name>
</gene>
<dbReference type="PANTHER" id="PTHR10851">
    <property type="entry name" value="PYRIDOXINE-5-PHOSPHATE OXIDASE"/>
    <property type="match status" value="1"/>
</dbReference>
<feature type="binding site" evidence="5">
    <location>
        <position position="199"/>
    </location>
    <ligand>
        <name>FMN</name>
        <dbReference type="ChEBI" id="CHEBI:58210"/>
    </ligand>
</feature>
<comment type="caution">
    <text evidence="8">The sequence shown here is derived from an EMBL/GenBank/DDBJ whole genome shotgun (WGS) entry which is preliminary data.</text>
</comment>
<evidence type="ECO:0000256" key="4">
    <source>
        <dbReference type="ARBA" id="ARBA00023002"/>
    </source>
</evidence>